<dbReference type="EMBL" id="JALLPB020000195">
    <property type="protein sequence ID" value="KAL3815522.1"/>
    <property type="molecule type" value="Genomic_DNA"/>
</dbReference>
<dbReference type="AlphaFoldDB" id="A0ABD3RRE8"/>
<feature type="compositionally biased region" description="Basic residues" evidence="1">
    <location>
        <begin position="401"/>
        <end position="418"/>
    </location>
</feature>
<comment type="caution">
    <text evidence="2">The sequence shown here is derived from an EMBL/GenBank/DDBJ whole genome shotgun (WGS) entry which is preliminary data.</text>
</comment>
<organism evidence="2 3">
    <name type="scientific">Cyclostephanos tholiformis</name>
    <dbReference type="NCBI Taxonomy" id="382380"/>
    <lineage>
        <taxon>Eukaryota</taxon>
        <taxon>Sar</taxon>
        <taxon>Stramenopiles</taxon>
        <taxon>Ochrophyta</taxon>
        <taxon>Bacillariophyta</taxon>
        <taxon>Coscinodiscophyceae</taxon>
        <taxon>Thalassiosirophycidae</taxon>
        <taxon>Stephanodiscales</taxon>
        <taxon>Stephanodiscaceae</taxon>
        <taxon>Cyclostephanos</taxon>
    </lineage>
</organism>
<evidence type="ECO:0000313" key="2">
    <source>
        <dbReference type="EMBL" id="KAL3815522.1"/>
    </source>
</evidence>
<keyword evidence="3" id="KW-1185">Reference proteome</keyword>
<evidence type="ECO:0000313" key="3">
    <source>
        <dbReference type="Proteomes" id="UP001530377"/>
    </source>
</evidence>
<accession>A0ABD3RRE8</accession>
<feature type="region of interest" description="Disordered" evidence="1">
    <location>
        <begin position="399"/>
        <end position="418"/>
    </location>
</feature>
<sequence length="418" mass="47229">MAACLHESCDAELPCWGWDRRGAGNIDDDDDAVEHIFIFLGAVRDMTESENHALSRACRALNIPLVACRLSPVPEFTSKILCVAGYHFFRRVLGGGLVELWRRRQLHRLREMNSVISLPPKYQSNNRTIHAIALVPMSSQSLSADPLRRNRMMWCMVRLCVCSLWRSRLASDSSSSAASLPSSSPKALNNILTFLFLDGVEISLSQKEFTSALAEKHRAAPSERQILEELCDRRDASTAIPGKKSVKQTCKDILSLSKLSTSDDDNEFFAVDFTTPCDMPNKKSSMEMINLAYSCQLFQKSNIDSKMNNTSWTLYTILRVRSDFNNEPCDDETMVHKSLVRQISKAGIQVITQSPLLGNYSQDAEACTITMLQHLDYQGYLYRIIYSLRRDDDDDVIGRGPKLKKKKSGKKRKLHCDN</sequence>
<gene>
    <name evidence="2" type="ORF">ACHAXA_007378</name>
</gene>
<reference evidence="2 3" key="1">
    <citation type="submission" date="2024-10" db="EMBL/GenBank/DDBJ databases">
        <title>Updated reference genomes for cyclostephanoid diatoms.</title>
        <authorList>
            <person name="Roberts W.R."/>
            <person name="Alverson A.J."/>
        </authorList>
    </citation>
    <scope>NUCLEOTIDE SEQUENCE [LARGE SCALE GENOMIC DNA]</scope>
    <source>
        <strain evidence="2 3">AJA228-03</strain>
    </source>
</reference>
<protein>
    <submittedName>
        <fullName evidence="2">Uncharacterized protein</fullName>
    </submittedName>
</protein>
<evidence type="ECO:0000256" key="1">
    <source>
        <dbReference type="SAM" id="MobiDB-lite"/>
    </source>
</evidence>
<dbReference type="Proteomes" id="UP001530377">
    <property type="component" value="Unassembled WGS sequence"/>
</dbReference>
<proteinExistence type="predicted"/>
<name>A0ABD3RRE8_9STRA</name>